<dbReference type="NCBIfam" id="TIGR03417">
    <property type="entry name" value="chol_sulfatase"/>
    <property type="match status" value="1"/>
</dbReference>
<evidence type="ECO:0000256" key="2">
    <source>
        <dbReference type="ARBA" id="ARBA00022723"/>
    </source>
</evidence>
<comment type="caution">
    <text evidence="6">The sequence shown here is derived from an EMBL/GenBank/DDBJ whole genome shotgun (WGS) entry which is preliminary data.</text>
</comment>
<comment type="similarity">
    <text evidence="1">Belongs to the sulfatase family.</text>
</comment>
<dbReference type="AlphaFoldDB" id="C5P3H7"/>
<dbReference type="CDD" id="cd16032">
    <property type="entry name" value="choline-sulfatase"/>
    <property type="match status" value="1"/>
</dbReference>
<dbReference type="GO" id="GO:0047753">
    <property type="term" value="F:choline-sulfatase activity"/>
    <property type="evidence" value="ECO:0007669"/>
    <property type="project" value="UniProtKB-EC"/>
</dbReference>
<keyword evidence="2" id="KW-0479">Metal-binding</keyword>
<feature type="domain" description="Choline sulfatase enzyme C-terminal" evidence="5">
    <location>
        <begin position="540"/>
        <end position="593"/>
    </location>
</feature>
<organism evidence="6 7">
    <name type="scientific">Coccidioides posadasii (strain C735)</name>
    <name type="common">Valley fever fungus</name>
    <dbReference type="NCBI Taxonomy" id="222929"/>
    <lineage>
        <taxon>Eukaryota</taxon>
        <taxon>Fungi</taxon>
        <taxon>Dikarya</taxon>
        <taxon>Ascomycota</taxon>
        <taxon>Pezizomycotina</taxon>
        <taxon>Eurotiomycetes</taxon>
        <taxon>Eurotiomycetidae</taxon>
        <taxon>Onygenales</taxon>
        <taxon>Onygenaceae</taxon>
        <taxon>Coccidioides</taxon>
    </lineage>
</organism>
<dbReference type="InterPro" id="IPR017850">
    <property type="entry name" value="Alkaline_phosphatase_core_sf"/>
</dbReference>
<dbReference type="Proteomes" id="UP000009084">
    <property type="component" value="Unassembled WGS sequence"/>
</dbReference>
<dbReference type="SUPFAM" id="SSF53649">
    <property type="entry name" value="Alkaline phosphatase-like"/>
    <property type="match status" value="1"/>
</dbReference>
<evidence type="ECO:0000259" key="4">
    <source>
        <dbReference type="Pfam" id="PF00884"/>
    </source>
</evidence>
<dbReference type="PANTHER" id="PTHR45953">
    <property type="entry name" value="IDURONATE 2-SULFATASE"/>
    <property type="match status" value="1"/>
</dbReference>
<dbReference type="Gene3D" id="3.40.720.10">
    <property type="entry name" value="Alkaline Phosphatase, subunit A"/>
    <property type="match status" value="1"/>
</dbReference>
<gene>
    <name evidence="6" type="ORF">CPC735_061180</name>
</gene>
<protein>
    <submittedName>
        <fullName evidence="6">Choline-sulfatase, putative</fullName>
        <ecNumber evidence="6">3.1.6.6</ecNumber>
    </submittedName>
</protein>
<sequence length="604" mass="67658">MATTKKPNILYIMADQMAAPLLSIYDRSSLIKTPNIEKLAESGVVFESAYCNSPLCAPSRFTMVSGQLPSRIGGYDNASDLPADTPTYAHYLRAQGYHTALSGKMHFAGPDQLHGYEERLTSDIYPGDYGWTVDWDQPVSENTKGSEELRKDWYHDMSSVMEAGPCVRSNQLDFDDEVVHRASQYLYDHVRYRTGQPFCLTVSMTHPHDPYTMTRDYWDMYEDVEIPLPKTSAVSQDKLDPHSQRVLKIIDLWGKEIPEERIKAARRAYFAACTYVDTQIGRLMNVLKNCGLADDTIVVFTGDHGDMLGEKGLWYKMVWYEMSARVPMIVHAPAKYQPKRVKENVSTMDLLPTFVAMSGSSVDPSLPLDGVSLMPYLDERSSGEKTDTVLGEYMAEGTLAPVVMIRRGPWKFIYSPIDPPMLFNVEADPTESINLAEGIPLPSHHVVAKESPQAAVSNPTGPVPLPTPVTSPSPEALPVPFFSQANTSNPSIFTPPRSPSPNKATTVINGAKTSVDITSLLASFIKEVHARWDFKRLQAEVLHSQRRRRLVYSALIKGKITAWDYTPMSDGSQMYIRNVGQSALGNVEYLNRWPRVGREVQYRP</sequence>
<name>C5P3H7_COCP7</name>
<dbReference type="PANTHER" id="PTHR45953:SF1">
    <property type="entry name" value="IDURONATE 2-SULFATASE"/>
    <property type="match status" value="1"/>
</dbReference>
<reference evidence="6 7" key="1">
    <citation type="journal article" date="2009" name="Genome Res.">
        <title>Comparative genomic analyses of the human fungal pathogens Coccidioides and their relatives.</title>
        <authorList>
            <person name="Sharpton T.J."/>
            <person name="Stajich J.E."/>
            <person name="Rounsley S.D."/>
            <person name="Gardner M.J."/>
            <person name="Wortman J.R."/>
            <person name="Jordar V.S."/>
            <person name="Maiti R."/>
            <person name="Kodira C.D."/>
            <person name="Neafsey D.E."/>
            <person name="Zeng Q."/>
            <person name="Hung C.-Y."/>
            <person name="McMahan C."/>
            <person name="Muszewska A."/>
            <person name="Grynberg M."/>
            <person name="Mandel M.A."/>
            <person name="Kellner E.M."/>
            <person name="Barker B.M."/>
            <person name="Galgiani J.N."/>
            <person name="Orbach M.J."/>
            <person name="Kirkland T.N."/>
            <person name="Cole G.T."/>
            <person name="Henn M.R."/>
            <person name="Birren B.W."/>
            <person name="Taylor J.W."/>
        </authorList>
    </citation>
    <scope>NUCLEOTIDE SEQUENCE [LARGE SCALE GENOMIC DNA]</scope>
    <source>
        <strain evidence="7">C735</strain>
    </source>
</reference>
<evidence type="ECO:0000313" key="7">
    <source>
        <dbReference type="Proteomes" id="UP000009084"/>
    </source>
</evidence>
<dbReference type="Pfam" id="PF00884">
    <property type="entry name" value="Sulfatase"/>
    <property type="match status" value="1"/>
</dbReference>
<accession>C5P3H7</accession>
<dbReference type="HOGENOM" id="CLU_006332_9_1_1"/>
<dbReference type="PROSITE" id="PS00149">
    <property type="entry name" value="SULFATASE_2"/>
    <property type="match status" value="1"/>
</dbReference>
<dbReference type="GO" id="GO:0005737">
    <property type="term" value="C:cytoplasm"/>
    <property type="evidence" value="ECO:0007669"/>
    <property type="project" value="TreeGrafter"/>
</dbReference>
<dbReference type="GO" id="GO:0046872">
    <property type="term" value="F:metal ion binding"/>
    <property type="evidence" value="ECO:0007669"/>
    <property type="project" value="UniProtKB-KW"/>
</dbReference>
<evidence type="ECO:0000256" key="3">
    <source>
        <dbReference type="ARBA" id="ARBA00022801"/>
    </source>
</evidence>
<dbReference type="EC" id="3.1.6.6" evidence="6"/>
<dbReference type="OrthoDB" id="96314at2759"/>
<dbReference type="VEuPathDB" id="FungiDB:CPC735_061180"/>
<evidence type="ECO:0000256" key="1">
    <source>
        <dbReference type="ARBA" id="ARBA00008779"/>
    </source>
</evidence>
<feature type="domain" description="Sulfatase N-terminal" evidence="4">
    <location>
        <begin position="7"/>
        <end position="358"/>
    </location>
</feature>
<keyword evidence="3 6" id="KW-0378">Hydrolase</keyword>
<evidence type="ECO:0000313" key="6">
    <source>
        <dbReference type="EMBL" id="EER28245.1"/>
    </source>
</evidence>
<dbReference type="FunFam" id="3.40.720.10:FF:000032">
    <property type="entry name" value="Choline sulfatase"/>
    <property type="match status" value="1"/>
</dbReference>
<proteinExistence type="inferred from homology"/>
<evidence type="ECO:0000259" key="5">
    <source>
        <dbReference type="Pfam" id="PF12411"/>
    </source>
</evidence>
<dbReference type="InterPro" id="IPR017785">
    <property type="entry name" value="Choline-sulfatase"/>
</dbReference>
<dbReference type="InterPro" id="IPR024607">
    <property type="entry name" value="Sulfatase_CS"/>
</dbReference>
<dbReference type="EMBL" id="ACFW01000015">
    <property type="protein sequence ID" value="EER28245.1"/>
    <property type="molecule type" value="Genomic_DNA"/>
</dbReference>
<dbReference type="InterPro" id="IPR025863">
    <property type="entry name" value="Choline_sulf_C_dom"/>
</dbReference>
<dbReference type="InterPro" id="IPR000917">
    <property type="entry name" value="Sulfatase_N"/>
</dbReference>
<dbReference type="Pfam" id="PF12411">
    <property type="entry name" value="Choline_sulf_C"/>
    <property type="match status" value="1"/>
</dbReference>